<accession>A0AAW9RMA5</accession>
<dbReference type="AlphaFoldDB" id="A0AAW9RMA5"/>
<evidence type="ECO:0000313" key="2">
    <source>
        <dbReference type="Proteomes" id="UP001359886"/>
    </source>
</evidence>
<protein>
    <submittedName>
        <fullName evidence="1">Uncharacterized protein</fullName>
    </submittedName>
</protein>
<dbReference type="EMBL" id="JAZHOG010000012">
    <property type="protein sequence ID" value="MEJ8569238.1"/>
    <property type="molecule type" value="Genomic_DNA"/>
</dbReference>
<reference evidence="1 2" key="1">
    <citation type="submission" date="2024-02" db="EMBL/GenBank/DDBJ databases">
        <title>A novel Wenzhouxiangellaceae bacterium, isolated from coastal sediments.</title>
        <authorList>
            <person name="Du Z.-J."/>
            <person name="Ye Y.-Q."/>
            <person name="Zhang X.-Y."/>
        </authorList>
    </citation>
    <scope>NUCLEOTIDE SEQUENCE [LARGE SCALE GENOMIC DNA]</scope>
    <source>
        <strain evidence="1 2">CH-27</strain>
    </source>
</reference>
<gene>
    <name evidence="1" type="ORF">V3330_16525</name>
</gene>
<dbReference type="PROSITE" id="PS51257">
    <property type="entry name" value="PROKAR_LIPOPROTEIN"/>
    <property type="match status" value="1"/>
</dbReference>
<organism evidence="1 2">
    <name type="scientific">Elongatibacter sediminis</name>
    <dbReference type="NCBI Taxonomy" id="3119006"/>
    <lineage>
        <taxon>Bacteria</taxon>
        <taxon>Pseudomonadati</taxon>
        <taxon>Pseudomonadota</taxon>
        <taxon>Gammaproteobacteria</taxon>
        <taxon>Chromatiales</taxon>
        <taxon>Wenzhouxiangellaceae</taxon>
        <taxon>Elongatibacter</taxon>
    </lineage>
</organism>
<comment type="caution">
    <text evidence="1">The sequence shown here is derived from an EMBL/GenBank/DDBJ whole genome shotgun (WGS) entry which is preliminary data.</text>
</comment>
<dbReference type="RefSeq" id="WP_354696563.1">
    <property type="nucleotide sequence ID" value="NZ_JAZHOG010000012.1"/>
</dbReference>
<name>A0AAW9RMA5_9GAMM</name>
<keyword evidence="2" id="KW-1185">Reference proteome</keyword>
<sequence>MKNFWMALLVLSSGLFLGACDQDTEFEDQVEDAADEVEDAADEIDG</sequence>
<dbReference type="Proteomes" id="UP001359886">
    <property type="component" value="Unassembled WGS sequence"/>
</dbReference>
<evidence type="ECO:0000313" key="1">
    <source>
        <dbReference type="EMBL" id="MEJ8569238.1"/>
    </source>
</evidence>
<proteinExistence type="predicted"/>